<dbReference type="EMBL" id="CP032091">
    <property type="protein sequence ID" value="AXV67258.1"/>
    <property type="molecule type" value="Genomic_DNA"/>
</dbReference>
<comment type="similarity">
    <text evidence="1">Belongs to the LysR transcriptional regulatory family.</text>
</comment>
<geneLocation type="plasmid" evidence="3 4">
    <name>unnamed1</name>
</geneLocation>
<dbReference type="PROSITE" id="PS50931">
    <property type="entry name" value="HTH_LYSR"/>
    <property type="match status" value="1"/>
</dbReference>
<sequence>MQVSLQSLKAFESAARLGSFKAAAAELAITPTAVSHHISNLESRLNTDLFHREVRKITLTETGEYLSLSTSKGFKLIFDALDTLSQAKNHIRITTTSSLAAMRLIPALHTLNTQYPQLTLDISTSEALDKQLHTLPVRLGNKEEINEADIIKYEAFNVFAASTHQRAPWLNGHVTLYTSQWKNNALAAPPLTEWLTKNNQSPSQFEIKSFDQELFGIQQALANNGAVFCSNTLVKPYVDAGLLTHFKSRAVESQLCYYIPDKSRFETRFQRIAIEWVTTLLNQK</sequence>
<organism evidence="3 4">
    <name type="scientific">Pseudoalteromonas lipolytica</name>
    <dbReference type="NCBI Taxonomy" id="570156"/>
    <lineage>
        <taxon>Bacteria</taxon>
        <taxon>Pseudomonadati</taxon>
        <taxon>Pseudomonadota</taxon>
        <taxon>Gammaproteobacteria</taxon>
        <taxon>Alteromonadales</taxon>
        <taxon>Pseudoalteromonadaceae</taxon>
        <taxon>Pseudoalteromonas</taxon>
    </lineage>
</organism>
<keyword evidence="3" id="KW-0614">Plasmid</keyword>
<dbReference type="InterPro" id="IPR036388">
    <property type="entry name" value="WH-like_DNA-bd_sf"/>
</dbReference>
<dbReference type="Proteomes" id="UP000264605">
    <property type="component" value="Plasmid unnamed1"/>
</dbReference>
<dbReference type="Pfam" id="PF00126">
    <property type="entry name" value="HTH_1"/>
    <property type="match status" value="1"/>
</dbReference>
<dbReference type="PANTHER" id="PTHR30537:SF5">
    <property type="entry name" value="HTH-TYPE TRANSCRIPTIONAL ACTIVATOR TTDR-RELATED"/>
    <property type="match status" value="1"/>
</dbReference>
<dbReference type="SUPFAM" id="SSF53850">
    <property type="entry name" value="Periplasmic binding protein-like II"/>
    <property type="match status" value="1"/>
</dbReference>
<evidence type="ECO:0000259" key="2">
    <source>
        <dbReference type="PROSITE" id="PS50931"/>
    </source>
</evidence>
<proteinExistence type="inferred from homology"/>
<gene>
    <name evidence="3" type="ORF">D0907_18240</name>
</gene>
<dbReference type="AlphaFoldDB" id="A0AAD0S3Z7"/>
<evidence type="ECO:0000313" key="4">
    <source>
        <dbReference type="Proteomes" id="UP000264605"/>
    </source>
</evidence>
<dbReference type="GO" id="GO:0003700">
    <property type="term" value="F:DNA-binding transcription factor activity"/>
    <property type="evidence" value="ECO:0007669"/>
    <property type="project" value="InterPro"/>
</dbReference>
<evidence type="ECO:0000313" key="3">
    <source>
        <dbReference type="EMBL" id="AXV67258.1"/>
    </source>
</evidence>
<name>A0AAD0S3Z7_9GAMM</name>
<dbReference type="InterPro" id="IPR036390">
    <property type="entry name" value="WH_DNA-bd_sf"/>
</dbReference>
<dbReference type="Gene3D" id="3.40.190.10">
    <property type="entry name" value="Periplasmic binding protein-like II"/>
    <property type="match status" value="2"/>
</dbReference>
<protein>
    <submittedName>
        <fullName evidence="3">LysR family transcriptional regulator</fullName>
    </submittedName>
</protein>
<dbReference type="KEGG" id="pdj:D0907_18240"/>
<evidence type="ECO:0000256" key="1">
    <source>
        <dbReference type="ARBA" id="ARBA00009437"/>
    </source>
</evidence>
<dbReference type="InterPro" id="IPR000847">
    <property type="entry name" value="LysR_HTH_N"/>
</dbReference>
<accession>A0AAD0S3Z7</accession>
<reference evidence="3 4" key="1">
    <citation type="submission" date="2018-08" db="EMBL/GenBank/DDBJ databases">
        <title>Draft genome sequence of Pseudoalteromonas donghaensis HJ51.</title>
        <authorList>
            <person name="Oh J."/>
            <person name="Roh D."/>
        </authorList>
    </citation>
    <scope>NUCLEOTIDE SEQUENCE [LARGE SCALE GENOMIC DNA]</scope>
    <source>
        <strain evidence="3 4">HJ51</strain>
        <plasmid evidence="3 4">unnamed1</plasmid>
    </source>
</reference>
<dbReference type="SUPFAM" id="SSF46785">
    <property type="entry name" value="Winged helix' DNA-binding domain"/>
    <property type="match status" value="1"/>
</dbReference>
<dbReference type="Gene3D" id="1.10.10.10">
    <property type="entry name" value="Winged helix-like DNA-binding domain superfamily/Winged helix DNA-binding domain"/>
    <property type="match status" value="1"/>
</dbReference>
<feature type="domain" description="HTH lysR-type" evidence="2">
    <location>
        <begin position="3"/>
        <end position="60"/>
    </location>
</feature>
<dbReference type="RefSeq" id="WP_065979196.1">
    <property type="nucleotide sequence ID" value="NZ_CP032091.1"/>
</dbReference>
<dbReference type="InterPro" id="IPR058163">
    <property type="entry name" value="LysR-type_TF_proteobact-type"/>
</dbReference>
<dbReference type="PANTHER" id="PTHR30537">
    <property type="entry name" value="HTH-TYPE TRANSCRIPTIONAL REGULATOR"/>
    <property type="match status" value="1"/>
</dbReference>
<dbReference type="GeneID" id="99507426"/>